<dbReference type="EMBL" id="JH669570">
    <property type="protein sequence ID" value="KAG6465543.1"/>
    <property type="molecule type" value="Genomic_DNA"/>
</dbReference>
<evidence type="ECO:0000313" key="3">
    <source>
        <dbReference type="Proteomes" id="UP000791440"/>
    </source>
</evidence>
<dbReference type="PANTHER" id="PTHR24260:SF136">
    <property type="entry name" value="GH08193P-RELATED"/>
    <property type="match status" value="1"/>
</dbReference>
<dbReference type="InterPro" id="IPR051333">
    <property type="entry name" value="CLIP_Serine_Protease"/>
</dbReference>
<evidence type="ECO:0000313" key="2">
    <source>
        <dbReference type="EMBL" id="KAG6465543.1"/>
    </source>
</evidence>
<feature type="domain" description="Peptidase S1" evidence="1">
    <location>
        <begin position="13"/>
        <end position="271"/>
    </location>
</feature>
<dbReference type="GO" id="GO:0006508">
    <property type="term" value="P:proteolysis"/>
    <property type="evidence" value="ECO:0007669"/>
    <property type="project" value="InterPro"/>
</dbReference>
<name>A0A922D4U9_MANSE</name>
<keyword evidence="3" id="KW-1185">Reference proteome</keyword>
<gene>
    <name evidence="2" type="ORF">O3G_MSEX015217</name>
</gene>
<sequence length="324" mass="35714">DQAIKVPDILPIMSGGFRVKTPDTYPWHAGLYTKTTKPYMQICGGTIVSKRAVISAAHCFTLDRHIPPASQYAVGAGKIYRPWNNWQDSTHQHSDVLDIKIPPRYQGSVANFQDDIAVVILVKELITHAFVSPACVNFDPDLREAQLSEGQLGKIVGWGLTGENSPASQVLQGATLPIVSIETCIEESPVGFRSSITGDKICAGYDNGTAVCRGDSGGGLVFQAKWQLLELAFLRGVVSTSPTTENMCNTHTWATFTDIHKHESFLKSVLPDIEKSCQLPPNNNFDRIELSGTIQRTQHCRCSCQCNKPYEVEYEGRIFKLNLS</sequence>
<dbReference type="InterPro" id="IPR001254">
    <property type="entry name" value="Trypsin_dom"/>
</dbReference>
<protein>
    <recommendedName>
        <fullName evidence="1">Peptidase S1 domain-containing protein</fullName>
    </recommendedName>
</protein>
<reference evidence="2" key="1">
    <citation type="journal article" date="2016" name="Insect Biochem. Mol. Biol.">
        <title>Multifaceted biological insights from a draft genome sequence of the tobacco hornworm moth, Manduca sexta.</title>
        <authorList>
            <person name="Kanost M.R."/>
            <person name="Arrese E.L."/>
            <person name="Cao X."/>
            <person name="Chen Y.R."/>
            <person name="Chellapilla S."/>
            <person name="Goldsmith M.R."/>
            <person name="Grosse-Wilde E."/>
            <person name="Heckel D.G."/>
            <person name="Herndon N."/>
            <person name="Jiang H."/>
            <person name="Papanicolaou A."/>
            <person name="Qu J."/>
            <person name="Soulages J.L."/>
            <person name="Vogel H."/>
            <person name="Walters J."/>
            <person name="Waterhouse R.M."/>
            <person name="Ahn S.J."/>
            <person name="Almeida F.C."/>
            <person name="An C."/>
            <person name="Aqrawi P."/>
            <person name="Bretschneider A."/>
            <person name="Bryant W.B."/>
            <person name="Bucks S."/>
            <person name="Chao H."/>
            <person name="Chevignon G."/>
            <person name="Christen J.M."/>
            <person name="Clarke D.F."/>
            <person name="Dittmer N.T."/>
            <person name="Ferguson L.C.F."/>
            <person name="Garavelou S."/>
            <person name="Gordon K.H.J."/>
            <person name="Gunaratna R.T."/>
            <person name="Han Y."/>
            <person name="Hauser F."/>
            <person name="He Y."/>
            <person name="Heidel-Fischer H."/>
            <person name="Hirsh A."/>
            <person name="Hu Y."/>
            <person name="Jiang H."/>
            <person name="Kalra D."/>
            <person name="Klinner C."/>
            <person name="Konig C."/>
            <person name="Kovar C."/>
            <person name="Kroll A.R."/>
            <person name="Kuwar S.S."/>
            <person name="Lee S.L."/>
            <person name="Lehman R."/>
            <person name="Li K."/>
            <person name="Li Z."/>
            <person name="Liang H."/>
            <person name="Lovelace S."/>
            <person name="Lu Z."/>
            <person name="Mansfield J.H."/>
            <person name="McCulloch K.J."/>
            <person name="Mathew T."/>
            <person name="Morton B."/>
            <person name="Muzny D.M."/>
            <person name="Neunemann D."/>
            <person name="Ongeri F."/>
            <person name="Pauchet Y."/>
            <person name="Pu L.L."/>
            <person name="Pyrousis I."/>
            <person name="Rao X.J."/>
            <person name="Redding A."/>
            <person name="Roesel C."/>
            <person name="Sanchez-Gracia A."/>
            <person name="Schaack S."/>
            <person name="Shukla A."/>
            <person name="Tetreau G."/>
            <person name="Wang Y."/>
            <person name="Xiong G.H."/>
            <person name="Traut W."/>
            <person name="Walsh T.K."/>
            <person name="Worley K.C."/>
            <person name="Wu D."/>
            <person name="Wu W."/>
            <person name="Wu Y.Q."/>
            <person name="Zhang X."/>
            <person name="Zou Z."/>
            <person name="Zucker H."/>
            <person name="Briscoe A.D."/>
            <person name="Burmester T."/>
            <person name="Clem R.J."/>
            <person name="Feyereisen R."/>
            <person name="Grimmelikhuijzen C.J.P."/>
            <person name="Hamodrakas S.J."/>
            <person name="Hansson B.S."/>
            <person name="Huguet E."/>
            <person name="Jermiin L.S."/>
            <person name="Lan Q."/>
            <person name="Lehman H.K."/>
            <person name="Lorenzen M."/>
            <person name="Merzendorfer H."/>
            <person name="Michalopoulos I."/>
            <person name="Morton D.B."/>
            <person name="Muthukrishnan S."/>
            <person name="Oakeshott J.G."/>
            <person name="Palmer W."/>
            <person name="Park Y."/>
            <person name="Passarelli A.L."/>
            <person name="Rozas J."/>
            <person name="Schwartz L.M."/>
            <person name="Smith W."/>
            <person name="Southgate A."/>
            <person name="Vilcinskas A."/>
            <person name="Vogt R."/>
            <person name="Wang P."/>
            <person name="Werren J."/>
            <person name="Yu X.Q."/>
            <person name="Zhou J.J."/>
            <person name="Brown S.J."/>
            <person name="Scherer S.E."/>
            <person name="Richards S."/>
            <person name="Blissard G.W."/>
        </authorList>
    </citation>
    <scope>NUCLEOTIDE SEQUENCE</scope>
</reference>
<dbReference type="GO" id="GO:0004252">
    <property type="term" value="F:serine-type endopeptidase activity"/>
    <property type="evidence" value="ECO:0007669"/>
    <property type="project" value="InterPro"/>
</dbReference>
<dbReference type="PROSITE" id="PS00134">
    <property type="entry name" value="TRYPSIN_HIS"/>
    <property type="match status" value="1"/>
</dbReference>
<dbReference type="CDD" id="cd00190">
    <property type="entry name" value="Tryp_SPc"/>
    <property type="match status" value="1"/>
</dbReference>
<accession>A0A922D4U9</accession>
<dbReference type="SMART" id="SM00020">
    <property type="entry name" value="Tryp_SPc"/>
    <property type="match status" value="1"/>
</dbReference>
<proteinExistence type="predicted"/>
<dbReference type="PANTHER" id="PTHR24260">
    <property type="match status" value="1"/>
</dbReference>
<organism evidence="2 3">
    <name type="scientific">Manduca sexta</name>
    <name type="common">Tobacco hawkmoth</name>
    <name type="synonym">Tobacco hornworm</name>
    <dbReference type="NCBI Taxonomy" id="7130"/>
    <lineage>
        <taxon>Eukaryota</taxon>
        <taxon>Metazoa</taxon>
        <taxon>Ecdysozoa</taxon>
        <taxon>Arthropoda</taxon>
        <taxon>Hexapoda</taxon>
        <taxon>Insecta</taxon>
        <taxon>Pterygota</taxon>
        <taxon>Neoptera</taxon>
        <taxon>Endopterygota</taxon>
        <taxon>Lepidoptera</taxon>
        <taxon>Glossata</taxon>
        <taxon>Ditrysia</taxon>
        <taxon>Bombycoidea</taxon>
        <taxon>Sphingidae</taxon>
        <taxon>Sphinginae</taxon>
        <taxon>Sphingini</taxon>
        <taxon>Manduca</taxon>
    </lineage>
</organism>
<dbReference type="AlphaFoldDB" id="A0A922D4U9"/>
<reference evidence="2" key="2">
    <citation type="submission" date="2020-12" db="EMBL/GenBank/DDBJ databases">
        <authorList>
            <person name="Kanost M."/>
        </authorList>
    </citation>
    <scope>NUCLEOTIDE SEQUENCE</scope>
</reference>
<feature type="non-terminal residue" evidence="2">
    <location>
        <position position="1"/>
    </location>
</feature>
<dbReference type="Pfam" id="PF00089">
    <property type="entry name" value="Trypsin"/>
    <property type="match status" value="1"/>
</dbReference>
<evidence type="ECO:0000259" key="1">
    <source>
        <dbReference type="PROSITE" id="PS50240"/>
    </source>
</evidence>
<comment type="caution">
    <text evidence="2">The sequence shown here is derived from an EMBL/GenBank/DDBJ whole genome shotgun (WGS) entry which is preliminary data.</text>
</comment>
<dbReference type="InterPro" id="IPR018114">
    <property type="entry name" value="TRYPSIN_HIS"/>
</dbReference>
<dbReference type="Proteomes" id="UP000791440">
    <property type="component" value="Unassembled WGS sequence"/>
</dbReference>
<dbReference type="PROSITE" id="PS50240">
    <property type="entry name" value="TRYPSIN_DOM"/>
    <property type="match status" value="1"/>
</dbReference>